<dbReference type="InterPro" id="IPR036388">
    <property type="entry name" value="WH-like_DNA-bd_sf"/>
</dbReference>
<dbReference type="Pfam" id="PF03466">
    <property type="entry name" value="LysR_substrate"/>
    <property type="match status" value="1"/>
</dbReference>
<dbReference type="RefSeq" id="WP_058692981.1">
    <property type="nucleotide sequence ID" value="NZ_CP029487.1"/>
</dbReference>
<dbReference type="InterPro" id="IPR000847">
    <property type="entry name" value="LysR_HTH_N"/>
</dbReference>
<organism evidence="6 7">
    <name type="scientific">Eubacterium maltosivorans</name>
    <dbReference type="NCBI Taxonomy" id="2041044"/>
    <lineage>
        <taxon>Bacteria</taxon>
        <taxon>Bacillati</taxon>
        <taxon>Bacillota</taxon>
        <taxon>Clostridia</taxon>
        <taxon>Eubacteriales</taxon>
        <taxon>Eubacteriaceae</taxon>
        <taxon>Eubacterium</taxon>
    </lineage>
</organism>
<dbReference type="PANTHER" id="PTHR30126">
    <property type="entry name" value="HTH-TYPE TRANSCRIPTIONAL REGULATOR"/>
    <property type="match status" value="1"/>
</dbReference>
<evidence type="ECO:0000313" key="6">
    <source>
        <dbReference type="EMBL" id="QCT72278.1"/>
    </source>
</evidence>
<dbReference type="PRINTS" id="PR00039">
    <property type="entry name" value="HTHLYSR"/>
</dbReference>
<comment type="similarity">
    <text evidence="1">Belongs to the LysR transcriptional regulatory family.</text>
</comment>
<dbReference type="Proteomes" id="UP000218387">
    <property type="component" value="Chromosome"/>
</dbReference>
<dbReference type="FunFam" id="1.10.10.10:FF:000001">
    <property type="entry name" value="LysR family transcriptional regulator"/>
    <property type="match status" value="1"/>
</dbReference>
<protein>
    <submittedName>
        <fullName evidence="6">LysR family transcriptional regulator</fullName>
    </submittedName>
</protein>
<keyword evidence="3" id="KW-0238">DNA-binding</keyword>
<dbReference type="AlphaFoldDB" id="A0A4P9C9M1"/>
<dbReference type="Pfam" id="PF00126">
    <property type="entry name" value="HTH_1"/>
    <property type="match status" value="1"/>
</dbReference>
<proteinExistence type="inferred from homology"/>
<dbReference type="SUPFAM" id="SSF46785">
    <property type="entry name" value="Winged helix' DNA-binding domain"/>
    <property type="match status" value="1"/>
</dbReference>
<feature type="domain" description="HTH lysR-type" evidence="5">
    <location>
        <begin position="1"/>
        <end position="58"/>
    </location>
</feature>
<dbReference type="KEGG" id="emt:CPZ25_013390"/>
<dbReference type="Gene3D" id="1.10.10.10">
    <property type="entry name" value="Winged helix-like DNA-binding domain superfamily/Winged helix DNA-binding domain"/>
    <property type="match status" value="1"/>
</dbReference>
<dbReference type="Gene3D" id="3.40.190.290">
    <property type="match status" value="1"/>
</dbReference>
<dbReference type="InterPro" id="IPR005119">
    <property type="entry name" value="LysR_subst-bd"/>
</dbReference>
<reference evidence="6 7" key="1">
    <citation type="submission" date="2018-05" db="EMBL/GenBank/DDBJ databases">
        <title>Genome comparison of Eubacterium sp.</title>
        <authorList>
            <person name="Feng Y."/>
            <person name="Sanchez-Andrea I."/>
            <person name="Stams A.J.M."/>
            <person name="De Vos W.M."/>
        </authorList>
    </citation>
    <scope>NUCLEOTIDE SEQUENCE [LARGE SCALE GENOMIC DNA]</scope>
    <source>
        <strain evidence="6 7">YI</strain>
    </source>
</reference>
<keyword evidence="4" id="KW-0804">Transcription</keyword>
<keyword evidence="2" id="KW-0805">Transcription regulation</keyword>
<keyword evidence="7" id="KW-1185">Reference proteome</keyword>
<evidence type="ECO:0000256" key="2">
    <source>
        <dbReference type="ARBA" id="ARBA00023015"/>
    </source>
</evidence>
<dbReference type="EMBL" id="CP029487">
    <property type="protein sequence ID" value="QCT72278.1"/>
    <property type="molecule type" value="Genomic_DNA"/>
</dbReference>
<dbReference type="PROSITE" id="PS50931">
    <property type="entry name" value="HTH_LYSR"/>
    <property type="match status" value="1"/>
</dbReference>
<evidence type="ECO:0000256" key="3">
    <source>
        <dbReference type="ARBA" id="ARBA00023125"/>
    </source>
</evidence>
<evidence type="ECO:0000313" key="7">
    <source>
        <dbReference type="Proteomes" id="UP000218387"/>
    </source>
</evidence>
<dbReference type="InterPro" id="IPR036390">
    <property type="entry name" value="WH_DNA-bd_sf"/>
</dbReference>
<evidence type="ECO:0000256" key="4">
    <source>
        <dbReference type="ARBA" id="ARBA00023163"/>
    </source>
</evidence>
<dbReference type="SUPFAM" id="SSF53850">
    <property type="entry name" value="Periplasmic binding protein-like II"/>
    <property type="match status" value="1"/>
</dbReference>
<accession>A0A4P9C9M1</accession>
<name>A0A4P9C9M1_EUBML</name>
<evidence type="ECO:0000256" key="1">
    <source>
        <dbReference type="ARBA" id="ARBA00009437"/>
    </source>
</evidence>
<gene>
    <name evidence="6" type="ORF">CPZ25_013390</name>
</gene>
<sequence length="299" mass="34299">MNIESLRMFIKIVDNGSITKTAEQTYISQSALSQQIKTMEQLFNTQLIERSNRGVTLTCNGKVVYEYARHLTSTYDSMIREIQENEESNRVLHILSTPIIASYALPCTLYYVKKNFPTYSLEISSVASARIEQQINCDQGDIGFISGPPSDPSLTGQKVFSDDVFLVAGSEMNIADTIHKEDLYHHPLLTLTSDQRTEQHLEKRLFEEGIDPDRLMIMFKQDSIESIKLSTMNGYGMAFLPYMCIKKELYHKQLKIIGVEEMALHNDYYIIKKKASEYRDRTLLKLTSYIEKILADTIC</sequence>
<dbReference type="PANTHER" id="PTHR30126:SF39">
    <property type="entry name" value="HTH-TYPE TRANSCRIPTIONAL REGULATOR CYSL"/>
    <property type="match status" value="1"/>
</dbReference>
<evidence type="ECO:0000259" key="5">
    <source>
        <dbReference type="PROSITE" id="PS50931"/>
    </source>
</evidence>
<dbReference type="GO" id="GO:0003700">
    <property type="term" value="F:DNA-binding transcription factor activity"/>
    <property type="evidence" value="ECO:0007669"/>
    <property type="project" value="InterPro"/>
</dbReference>
<dbReference type="GO" id="GO:0000976">
    <property type="term" value="F:transcription cis-regulatory region binding"/>
    <property type="evidence" value="ECO:0007669"/>
    <property type="project" value="TreeGrafter"/>
</dbReference>